<protein>
    <submittedName>
        <fullName evidence="1">Uncharacterized protein</fullName>
    </submittedName>
</protein>
<accession>A0A3D9YP62</accession>
<keyword evidence="2" id="KW-1185">Reference proteome</keyword>
<reference evidence="1 2" key="1">
    <citation type="submission" date="2018-08" db="EMBL/GenBank/DDBJ databases">
        <title>Genomic Encyclopedia of Type Strains, Phase IV (KMG-IV): sequencing the most valuable type-strain genomes for metagenomic binning, comparative biology and taxonomic classification.</title>
        <authorList>
            <person name="Goeker M."/>
        </authorList>
    </citation>
    <scope>NUCLEOTIDE SEQUENCE [LARGE SCALE GENOMIC DNA]</scope>
    <source>
        <strain evidence="1 2">BW863</strain>
    </source>
</reference>
<organism evidence="1 2">
    <name type="scientific">Methylovirgula ligni</name>
    <dbReference type="NCBI Taxonomy" id="569860"/>
    <lineage>
        <taxon>Bacteria</taxon>
        <taxon>Pseudomonadati</taxon>
        <taxon>Pseudomonadota</taxon>
        <taxon>Alphaproteobacteria</taxon>
        <taxon>Hyphomicrobiales</taxon>
        <taxon>Beijerinckiaceae</taxon>
        <taxon>Methylovirgula</taxon>
    </lineage>
</organism>
<dbReference type="AlphaFoldDB" id="A0A3D9YP62"/>
<dbReference type="EMBL" id="QUMO01000006">
    <property type="protein sequence ID" value="REF83283.1"/>
    <property type="molecule type" value="Genomic_DNA"/>
</dbReference>
<dbReference type="Proteomes" id="UP000256900">
    <property type="component" value="Unassembled WGS sequence"/>
</dbReference>
<evidence type="ECO:0000313" key="1">
    <source>
        <dbReference type="EMBL" id="REF83283.1"/>
    </source>
</evidence>
<gene>
    <name evidence="1" type="ORF">DES32_3199</name>
</gene>
<sequence>MPLISLMLGGSILFALGVLVGLRFGLAVAATRPSTFEDILYRYRPRPDGHTRDLRFSGRHR</sequence>
<evidence type="ECO:0000313" key="2">
    <source>
        <dbReference type="Proteomes" id="UP000256900"/>
    </source>
</evidence>
<name>A0A3D9YP62_9HYPH</name>
<comment type="caution">
    <text evidence="1">The sequence shown here is derived from an EMBL/GenBank/DDBJ whole genome shotgun (WGS) entry which is preliminary data.</text>
</comment>
<dbReference type="RefSeq" id="WP_115837843.1">
    <property type="nucleotide sequence ID" value="NZ_CP025086.1"/>
</dbReference>
<proteinExistence type="predicted"/>